<dbReference type="GO" id="GO:0016787">
    <property type="term" value="F:hydrolase activity"/>
    <property type="evidence" value="ECO:0007669"/>
    <property type="project" value="InterPro"/>
</dbReference>
<evidence type="ECO:0000259" key="1">
    <source>
        <dbReference type="Pfam" id="PF02129"/>
    </source>
</evidence>
<dbReference type="Proteomes" id="UP000009232">
    <property type="component" value="Chromosome"/>
</dbReference>
<dbReference type="Pfam" id="PF02129">
    <property type="entry name" value="Peptidase_S15"/>
    <property type="match status" value="1"/>
</dbReference>
<dbReference type="STRING" id="717773.Thicy_1404"/>
<name>F6DA35_THICA</name>
<proteinExistence type="predicted"/>
<reference evidence="2 3" key="1">
    <citation type="submission" date="2011-05" db="EMBL/GenBank/DDBJ databases">
        <title>Complete sequence of Thioalkalimicrobium cyclicum ALM1.</title>
        <authorList>
            <consortium name="US DOE Joint Genome Institute"/>
            <person name="Lucas S."/>
            <person name="Han J."/>
            <person name="Lapidus A."/>
            <person name="Cheng J.-F."/>
            <person name="Goodwin L."/>
            <person name="Pitluck S."/>
            <person name="Peters L."/>
            <person name="Mikhailova N."/>
            <person name="Davenport K."/>
            <person name="Han C."/>
            <person name="Tapia R."/>
            <person name="Land M."/>
            <person name="Hauser L."/>
            <person name="Kyrpides N."/>
            <person name="Ivanova N."/>
            <person name="Pagani I."/>
            <person name="Kappler U."/>
            <person name="Woyke T."/>
        </authorList>
    </citation>
    <scope>NUCLEOTIDE SEQUENCE [LARGE SCALE GENOMIC DNA]</scope>
    <source>
        <strain evidence="3">DSM 14477 / JCM 11371 / ALM1</strain>
    </source>
</reference>
<dbReference type="PANTHER" id="PTHR42103">
    <property type="entry name" value="ALPHA/BETA-HYDROLASES SUPERFAMILY PROTEIN"/>
    <property type="match status" value="1"/>
</dbReference>
<dbReference type="KEGG" id="tcy:Thicy_1404"/>
<dbReference type="SUPFAM" id="SSF53474">
    <property type="entry name" value="alpha/beta-Hydrolases"/>
    <property type="match status" value="1"/>
</dbReference>
<accession>F6DA35</accession>
<organism evidence="2 3">
    <name type="scientific">Thiomicrospira cyclica (strain DSM 14477 / JCM 11371 / ALM1)</name>
    <name type="common">Thioalkalimicrobium cyclicum</name>
    <dbReference type="NCBI Taxonomy" id="717773"/>
    <lineage>
        <taxon>Bacteria</taxon>
        <taxon>Pseudomonadati</taxon>
        <taxon>Pseudomonadota</taxon>
        <taxon>Gammaproteobacteria</taxon>
        <taxon>Thiotrichales</taxon>
        <taxon>Piscirickettsiaceae</taxon>
        <taxon>Thiomicrospira</taxon>
    </lineage>
</organism>
<dbReference type="InterPro" id="IPR000383">
    <property type="entry name" value="Xaa-Pro-like_dom"/>
</dbReference>
<dbReference type="eggNOG" id="COG2945">
    <property type="taxonomic scope" value="Bacteria"/>
</dbReference>
<dbReference type="HOGENOM" id="CLU_086287_1_0_6"/>
<dbReference type="InterPro" id="IPR029058">
    <property type="entry name" value="AB_hydrolase_fold"/>
</dbReference>
<gene>
    <name evidence="2" type="ordered locus">Thicy_1404</name>
</gene>
<dbReference type="AlphaFoldDB" id="F6DA35"/>
<dbReference type="OrthoDB" id="9800435at2"/>
<evidence type="ECO:0000313" key="3">
    <source>
        <dbReference type="Proteomes" id="UP000009232"/>
    </source>
</evidence>
<dbReference type="RefSeq" id="WP_013835941.1">
    <property type="nucleotide sequence ID" value="NC_015581.1"/>
</dbReference>
<sequence>MTQFKRPQALFVPGPTGLLECRVRPVKPGLRPRGLAVLLHPHPLYEGSMNNKVVTTLEKSFLDAGWQTLAFNFRGVGRSEGVYDEGRGEQADLAAVVTWAQGLYGELPLALGGFSFGSYIALSQAEALQARYVITVAPPVSLYRFDQLALPVSARWSLIQGGQDEVVPPHKVANWMRGLAVRPDVYWREPASHYFHGELIWLRRIVAACLS</sequence>
<dbReference type="Gene3D" id="3.40.50.1820">
    <property type="entry name" value="alpha/beta hydrolase"/>
    <property type="match status" value="1"/>
</dbReference>
<dbReference type="ESTHER" id="thica-f6da35">
    <property type="family name" value="Atu1826-like"/>
</dbReference>
<dbReference type="PANTHER" id="PTHR42103:SF2">
    <property type="entry name" value="AB HYDROLASE-1 DOMAIN-CONTAINING PROTEIN"/>
    <property type="match status" value="1"/>
</dbReference>
<protein>
    <recommendedName>
        <fullName evidence="1">Xaa-Pro dipeptidyl-peptidase-like domain-containing protein</fullName>
    </recommendedName>
</protein>
<feature type="domain" description="Xaa-Pro dipeptidyl-peptidase-like" evidence="1">
    <location>
        <begin position="33"/>
        <end position="143"/>
    </location>
</feature>
<evidence type="ECO:0000313" key="2">
    <source>
        <dbReference type="EMBL" id="AEG32166.1"/>
    </source>
</evidence>
<keyword evidence="3" id="KW-1185">Reference proteome</keyword>
<dbReference type="EMBL" id="CP002776">
    <property type="protein sequence ID" value="AEG32166.1"/>
    <property type="molecule type" value="Genomic_DNA"/>
</dbReference>